<keyword evidence="2" id="KW-0472">Membrane</keyword>
<dbReference type="SUPFAM" id="SSF103473">
    <property type="entry name" value="MFS general substrate transporter"/>
    <property type="match status" value="1"/>
</dbReference>
<evidence type="ECO:0008006" key="5">
    <source>
        <dbReference type="Google" id="ProtNLM"/>
    </source>
</evidence>
<feature type="transmembrane region" description="Helical" evidence="2">
    <location>
        <begin position="228"/>
        <end position="246"/>
    </location>
</feature>
<feature type="transmembrane region" description="Helical" evidence="2">
    <location>
        <begin position="252"/>
        <end position="279"/>
    </location>
</feature>
<sequence>MGNDANDELFDGDDTLHRFLNTPSSNGGRSLTHPLDEEVDGFFNSENDDSNFRRRGEDHYYKSLRYLPRNEVYDSVGEYDQVTNQHNDNYDLYSSRPQKLTSKKTPQRLTWNKLNATLFVGLGLLSAATTAPITLIPTMSLSLAAVASGEQWNYAPYYQILEVYDSSGKRRRWIPFRIRTGGTSNRNDRNISSSSIFASHLTSVVTLVSALGKFINGAIVDIAGARRLLLLYGMCTCLALLGLSYSSTPNQAILSSAAVDFFSSINWSSGIVILGAHYGSGNDSGGSFERGLYVISLACRCGSLLTIPFSSLLMKWTDITWRGIAGLASFLAFCAVLVFYVYLTDSPGKRHDPQNPIRTIPQFNSNNGAVRLHFYHPPFRSWTTTQPPISQRAIHFCYSVTRTVLPSIHAVFTSPVFWAVAAAHAGATMVKQSERILGTYFRDTSYGVVTESKASAMTVFLSLGMLAGLLVGGKAFAKAAESEQGLHSFSHDSESNKQEKSSLTDAAQIGTKNMISFLYCFSICMCYMLSFFAMPFVRRALHLPVLIFIFQVLATLGLGFGVAVQYYHIPPIVSATYGKNRGLYTAYTEGIAGLLSSIVWRIVGGAVEEGNPQVGGWAYGWATIALLLVFCGTLMVTIVDVYFVGGGWRHGTPQENDEITLPVEQPTKLNSWMDASPLHKSGRLNALSSSALQFIGSPARIRNLGTNSLVTSFDSRNESDTGSSDHEDLLGIDDDGSFLFPSKSGHRYDGSRCLDSDDLYRGKVNNSPFNAFEL</sequence>
<dbReference type="Pfam" id="PF07690">
    <property type="entry name" value="MFS_1"/>
    <property type="match status" value="1"/>
</dbReference>
<reference evidence="3 4" key="1">
    <citation type="submission" date="2024-10" db="EMBL/GenBank/DDBJ databases">
        <title>Updated reference genomes for cyclostephanoid diatoms.</title>
        <authorList>
            <person name="Roberts W.R."/>
            <person name="Alverson A.J."/>
        </authorList>
    </citation>
    <scope>NUCLEOTIDE SEQUENCE [LARGE SCALE GENOMIC DNA]</scope>
    <source>
        <strain evidence="3 4">AJA228-03</strain>
    </source>
</reference>
<feature type="transmembrane region" description="Helical" evidence="2">
    <location>
        <begin position="196"/>
        <end position="216"/>
    </location>
</feature>
<keyword evidence="2" id="KW-1133">Transmembrane helix</keyword>
<feature type="transmembrane region" description="Helical" evidence="2">
    <location>
        <begin position="584"/>
        <end position="603"/>
    </location>
</feature>
<gene>
    <name evidence="3" type="ORF">ACHAXA_005508</name>
</gene>
<dbReference type="Gene3D" id="1.20.1250.20">
    <property type="entry name" value="MFS general substrate transporter like domains"/>
    <property type="match status" value="1"/>
</dbReference>
<organism evidence="3 4">
    <name type="scientific">Cyclostephanos tholiformis</name>
    <dbReference type="NCBI Taxonomy" id="382380"/>
    <lineage>
        <taxon>Eukaryota</taxon>
        <taxon>Sar</taxon>
        <taxon>Stramenopiles</taxon>
        <taxon>Ochrophyta</taxon>
        <taxon>Bacillariophyta</taxon>
        <taxon>Coscinodiscophyceae</taxon>
        <taxon>Thalassiosirophycidae</taxon>
        <taxon>Stephanodiscales</taxon>
        <taxon>Stephanodiscaceae</taxon>
        <taxon>Cyclostephanos</taxon>
    </lineage>
</organism>
<feature type="transmembrane region" description="Helical" evidence="2">
    <location>
        <begin position="517"/>
        <end position="537"/>
    </location>
</feature>
<feature type="transmembrane region" description="Helical" evidence="2">
    <location>
        <begin position="319"/>
        <end position="343"/>
    </location>
</feature>
<evidence type="ECO:0000256" key="1">
    <source>
        <dbReference type="SAM" id="MobiDB-lite"/>
    </source>
</evidence>
<comment type="caution">
    <text evidence="3">The sequence shown here is derived from an EMBL/GenBank/DDBJ whole genome shotgun (WGS) entry which is preliminary data.</text>
</comment>
<dbReference type="InterPro" id="IPR011701">
    <property type="entry name" value="MFS"/>
</dbReference>
<evidence type="ECO:0000256" key="2">
    <source>
        <dbReference type="SAM" id="Phobius"/>
    </source>
</evidence>
<dbReference type="EMBL" id="JALLPB020000162">
    <property type="protein sequence ID" value="KAL3816172.1"/>
    <property type="molecule type" value="Genomic_DNA"/>
</dbReference>
<dbReference type="Proteomes" id="UP001530377">
    <property type="component" value="Unassembled WGS sequence"/>
</dbReference>
<dbReference type="AlphaFoldDB" id="A0ABD3RVE1"/>
<feature type="transmembrane region" description="Helical" evidence="2">
    <location>
        <begin position="618"/>
        <end position="644"/>
    </location>
</feature>
<protein>
    <recommendedName>
        <fullName evidence="5">MFS general substrate transporter</fullName>
    </recommendedName>
</protein>
<name>A0ABD3RVE1_9STRA</name>
<feature type="region of interest" description="Disordered" evidence="1">
    <location>
        <begin position="1"/>
        <end position="33"/>
    </location>
</feature>
<dbReference type="InterPro" id="IPR036259">
    <property type="entry name" value="MFS_trans_sf"/>
</dbReference>
<feature type="transmembrane region" description="Helical" evidence="2">
    <location>
        <begin position="543"/>
        <end position="564"/>
    </location>
</feature>
<feature type="transmembrane region" description="Helical" evidence="2">
    <location>
        <begin position="114"/>
        <end position="136"/>
    </location>
</feature>
<evidence type="ECO:0000313" key="3">
    <source>
        <dbReference type="EMBL" id="KAL3816172.1"/>
    </source>
</evidence>
<keyword evidence="4" id="KW-1185">Reference proteome</keyword>
<proteinExistence type="predicted"/>
<feature type="transmembrane region" description="Helical" evidence="2">
    <location>
        <begin position="291"/>
        <end position="313"/>
    </location>
</feature>
<evidence type="ECO:0000313" key="4">
    <source>
        <dbReference type="Proteomes" id="UP001530377"/>
    </source>
</evidence>
<accession>A0ABD3RVE1</accession>
<keyword evidence="2" id="KW-0812">Transmembrane</keyword>
<feature type="compositionally biased region" description="Acidic residues" evidence="1">
    <location>
        <begin position="1"/>
        <end position="13"/>
    </location>
</feature>